<keyword evidence="2 4" id="KW-0863">Zinc-finger</keyword>
<reference evidence="6" key="1">
    <citation type="submission" date="2018-02" db="EMBL/GenBank/DDBJ databases">
        <authorList>
            <person name="Cohen D.B."/>
            <person name="Kent A.D."/>
        </authorList>
    </citation>
    <scope>NUCLEOTIDE SEQUENCE</scope>
</reference>
<dbReference type="PANTHER" id="PTHR33248">
    <property type="entry name" value="ZINC ION-BINDING PROTEIN"/>
    <property type="match status" value="1"/>
</dbReference>
<accession>A0A2N9F613</accession>
<sequence>MQGSRSHGGGNSGSAQSANSWSCRENLPATAELFCYCGIPAPVKTSRTPKNNGRRFCSCENFKVNRSCRFFVWVDPPLEGATLEEESKENSEIQVGCHEELMKIQAAKHDAIREIDAMKYEALLQVEREKLQRSMKPFFKMKLTNAKHCC</sequence>
<protein>
    <recommendedName>
        <fullName evidence="5">GRF-type domain-containing protein</fullName>
    </recommendedName>
</protein>
<dbReference type="Pfam" id="PF06839">
    <property type="entry name" value="Zn_ribbon_GRF"/>
    <property type="match status" value="1"/>
</dbReference>
<dbReference type="GO" id="GO:0008270">
    <property type="term" value="F:zinc ion binding"/>
    <property type="evidence" value="ECO:0007669"/>
    <property type="project" value="UniProtKB-KW"/>
</dbReference>
<dbReference type="InterPro" id="IPR010666">
    <property type="entry name" value="Znf_GRF"/>
</dbReference>
<name>A0A2N9F613_FAGSY</name>
<keyword evidence="1" id="KW-0479">Metal-binding</keyword>
<dbReference type="EMBL" id="OIVN01000570">
    <property type="protein sequence ID" value="SPC82321.1"/>
    <property type="molecule type" value="Genomic_DNA"/>
</dbReference>
<evidence type="ECO:0000259" key="5">
    <source>
        <dbReference type="PROSITE" id="PS51999"/>
    </source>
</evidence>
<evidence type="ECO:0000256" key="2">
    <source>
        <dbReference type="ARBA" id="ARBA00022771"/>
    </source>
</evidence>
<evidence type="ECO:0000256" key="3">
    <source>
        <dbReference type="ARBA" id="ARBA00022833"/>
    </source>
</evidence>
<gene>
    <name evidence="6" type="ORF">FSB_LOCUS10203</name>
</gene>
<feature type="domain" description="GRF-type" evidence="5">
    <location>
        <begin position="35"/>
        <end position="77"/>
    </location>
</feature>
<proteinExistence type="predicted"/>
<evidence type="ECO:0000256" key="1">
    <source>
        <dbReference type="ARBA" id="ARBA00022723"/>
    </source>
</evidence>
<evidence type="ECO:0000313" key="6">
    <source>
        <dbReference type="EMBL" id="SPC82321.1"/>
    </source>
</evidence>
<organism evidence="6">
    <name type="scientific">Fagus sylvatica</name>
    <name type="common">Beechnut</name>
    <dbReference type="NCBI Taxonomy" id="28930"/>
    <lineage>
        <taxon>Eukaryota</taxon>
        <taxon>Viridiplantae</taxon>
        <taxon>Streptophyta</taxon>
        <taxon>Embryophyta</taxon>
        <taxon>Tracheophyta</taxon>
        <taxon>Spermatophyta</taxon>
        <taxon>Magnoliopsida</taxon>
        <taxon>eudicotyledons</taxon>
        <taxon>Gunneridae</taxon>
        <taxon>Pentapetalae</taxon>
        <taxon>rosids</taxon>
        <taxon>fabids</taxon>
        <taxon>Fagales</taxon>
        <taxon>Fagaceae</taxon>
        <taxon>Fagus</taxon>
    </lineage>
</organism>
<keyword evidence="3" id="KW-0862">Zinc</keyword>
<dbReference type="AlphaFoldDB" id="A0A2N9F613"/>
<evidence type="ECO:0000256" key="4">
    <source>
        <dbReference type="PROSITE-ProRule" id="PRU01343"/>
    </source>
</evidence>
<dbReference type="PROSITE" id="PS51999">
    <property type="entry name" value="ZF_GRF"/>
    <property type="match status" value="1"/>
</dbReference>